<dbReference type="InterPro" id="IPR001387">
    <property type="entry name" value="Cro/C1-type_HTH"/>
</dbReference>
<dbReference type="Proteomes" id="UP001320272">
    <property type="component" value="Unassembled WGS sequence"/>
</dbReference>
<dbReference type="Pfam" id="PF13560">
    <property type="entry name" value="HTH_31"/>
    <property type="match status" value="1"/>
</dbReference>
<feature type="domain" description="HTH cro/C1-type" evidence="1">
    <location>
        <begin position="18"/>
        <end position="62"/>
    </location>
</feature>
<comment type="caution">
    <text evidence="2">The sequence shown here is derived from an EMBL/GenBank/DDBJ whole genome shotgun (WGS) entry which is preliminary data.</text>
</comment>
<dbReference type="CDD" id="cd00093">
    <property type="entry name" value="HTH_XRE"/>
    <property type="match status" value="1"/>
</dbReference>
<evidence type="ECO:0000259" key="1">
    <source>
        <dbReference type="PROSITE" id="PS50943"/>
    </source>
</evidence>
<dbReference type="EMBL" id="JABFTV010000023">
    <property type="protein sequence ID" value="MCE8027043.1"/>
    <property type="molecule type" value="Genomic_DNA"/>
</dbReference>
<evidence type="ECO:0000313" key="3">
    <source>
        <dbReference type="Proteomes" id="UP001320272"/>
    </source>
</evidence>
<organism evidence="2 3">
    <name type="scientific">Billgrantia aerodenitrificans</name>
    <dbReference type="NCBI Taxonomy" id="2733483"/>
    <lineage>
        <taxon>Bacteria</taxon>
        <taxon>Pseudomonadati</taxon>
        <taxon>Pseudomonadota</taxon>
        <taxon>Gammaproteobacteria</taxon>
        <taxon>Oceanospirillales</taxon>
        <taxon>Halomonadaceae</taxon>
        <taxon>Billgrantia</taxon>
    </lineage>
</organism>
<accession>A0ABS9AYP8</accession>
<dbReference type="InterPro" id="IPR010982">
    <property type="entry name" value="Lambda_DNA-bd_dom_sf"/>
</dbReference>
<dbReference type="SUPFAM" id="SSF47413">
    <property type="entry name" value="lambda repressor-like DNA-binding domains"/>
    <property type="match status" value="1"/>
</dbReference>
<reference evidence="2 3" key="1">
    <citation type="journal article" date="2021" name="Front. Microbiol.">
        <title>Aerobic Denitrification and Heterotrophic Sulfur Oxidation in the Genus Halomonas Revealed by Six Novel Species Characterizations and Genome-Based Analysis.</title>
        <authorList>
            <person name="Wang L."/>
            <person name="Shao Z."/>
        </authorList>
    </citation>
    <scope>NUCLEOTIDE SEQUENCE [LARGE SCALE GENOMIC DNA]</scope>
    <source>
        <strain evidence="2 3">MCCC 1A11058</strain>
    </source>
</reference>
<gene>
    <name evidence="2" type="ORF">HOP59_23220</name>
</gene>
<name>A0ABS9AYP8_9GAMM</name>
<evidence type="ECO:0000313" key="2">
    <source>
        <dbReference type="EMBL" id="MCE8027043.1"/>
    </source>
</evidence>
<dbReference type="RefSeq" id="WP_010626329.1">
    <property type="nucleotide sequence ID" value="NZ_JABFTV010000023.1"/>
</dbReference>
<protein>
    <submittedName>
        <fullName evidence="2">Helix-turn-helix transcriptional regulator</fullName>
    </submittedName>
</protein>
<keyword evidence="3" id="KW-1185">Reference proteome</keyword>
<proteinExistence type="predicted"/>
<dbReference type="Gene3D" id="1.10.260.40">
    <property type="entry name" value="lambda repressor-like DNA-binding domains"/>
    <property type="match status" value="1"/>
</dbReference>
<dbReference type="PROSITE" id="PS50943">
    <property type="entry name" value="HTH_CROC1"/>
    <property type="match status" value="1"/>
</dbReference>
<sequence>MHDDFVANLRLLCSYYPSIAEVCRRLDINRAQFNRYLSGRYRPRHAAMRRLCAFFGVEEHELYLPHENFVSLVQAGRLPTESTRQGGVEWPDALLQRGREGMSRYLGRYFEYYHSMAQPGHIIRTLVCLEERESGIVYQRTERMQGANQARPCHNRYTGVAVKLADRIFLTDHETLNGYEVTHTILFPTFQSQVTRLTGLRLGVADNSERMPCCVRVMFERIDEQVGLRRALSQCGLLSLDDPSLDAALLAAVRNDVAPGEQHFRARHQGEFQVAPEAS</sequence>